<sequence>MLRTPLASPTFLRTSVKTKSSKEDIERIEKRINAVRSHCIRAEGREEKAYYKVLEELHKERSDVISRVKEKRGE</sequence>
<proteinExistence type="predicted"/>
<name>A0A7S6NY53_9PHYC</name>
<organism evidence="1">
    <name type="scientific">Bathycoccus sp. RCC716 virus 1</name>
    <dbReference type="NCBI Taxonomy" id="2530038"/>
    <lineage>
        <taxon>Viruses</taxon>
        <taxon>Varidnaviria</taxon>
        <taxon>Bamfordvirae</taxon>
        <taxon>Nucleocytoviricota</taxon>
        <taxon>Megaviricetes</taxon>
        <taxon>Algavirales</taxon>
        <taxon>Phycodnaviridae</taxon>
        <taxon>Prasinovirus</taxon>
    </lineage>
</organism>
<protein>
    <submittedName>
        <fullName evidence="1">Uncharacterized protein</fullName>
    </submittedName>
</protein>
<evidence type="ECO:0000313" key="1">
    <source>
        <dbReference type="EMBL" id="QOR60307.1"/>
    </source>
</evidence>
<reference evidence="1" key="1">
    <citation type="submission" date="2019-02" db="EMBL/GenBank/DDBJ databases">
        <authorList>
            <person name="Bachy C."/>
            <person name="Yung C.-M."/>
            <person name="Roux S."/>
            <person name="Sullivan M.B."/>
            <person name="Worden A.Z."/>
        </authorList>
    </citation>
    <scope>NUCLEOTIDE SEQUENCE</scope>
    <source>
        <strain evidence="1">BII-V1</strain>
    </source>
</reference>
<accession>A0A7S6NY53</accession>
<dbReference type="EMBL" id="MK522035">
    <property type="protein sequence ID" value="QOR60307.1"/>
    <property type="molecule type" value="Genomic_DNA"/>
</dbReference>